<feature type="transmembrane region" description="Helical" evidence="1">
    <location>
        <begin position="74"/>
        <end position="96"/>
    </location>
</feature>
<dbReference type="AlphaFoldDB" id="A0A496PH79"/>
<dbReference type="RefSeq" id="WP_121485491.1">
    <property type="nucleotide sequence ID" value="NZ_QQXL01000006.1"/>
</dbReference>
<gene>
    <name evidence="2" type="ORF">DWQ67_10055</name>
</gene>
<evidence type="ECO:0000313" key="3">
    <source>
        <dbReference type="Proteomes" id="UP000273119"/>
    </source>
</evidence>
<evidence type="ECO:0000256" key="1">
    <source>
        <dbReference type="SAM" id="Phobius"/>
    </source>
</evidence>
<feature type="transmembrane region" description="Helical" evidence="1">
    <location>
        <begin position="48"/>
        <end position="68"/>
    </location>
</feature>
<name>A0A496PH79_9MICC</name>
<accession>A0A496PH79</accession>
<keyword evidence="3" id="KW-1185">Reference proteome</keyword>
<proteinExistence type="predicted"/>
<evidence type="ECO:0000313" key="2">
    <source>
        <dbReference type="EMBL" id="RKW69820.1"/>
    </source>
</evidence>
<dbReference type="Pfam" id="PF10724">
    <property type="entry name" value="DUF2516"/>
    <property type="match status" value="1"/>
</dbReference>
<reference evidence="2 3" key="1">
    <citation type="submission" date="2018-07" db="EMBL/GenBank/DDBJ databases">
        <title>Arthrobacter sp. nov., isolated from raw cow's milk with high bacterial count.</title>
        <authorList>
            <person name="Hahne J."/>
            <person name="Isele D."/>
            <person name="Lipski A."/>
        </authorList>
    </citation>
    <scope>NUCLEOTIDE SEQUENCE [LARGE SCALE GENOMIC DNA]</scope>
    <source>
        <strain evidence="2 3">JZ R-183</strain>
    </source>
</reference>
<sequence>MLIAYAIGSWIFVAVTLFVAGLCIWAFLDCVRRPAANFQSMGKLTKKAWVAITGVAAVVTFFSFWFAFQAVWAFGGSAGVGIFTLAAAVAAGVYLADVRPAVSGKGSSWS</sequence>
<feature type="transmembrane region" description="Helical" evidence="1">
    <location>
        <begin position="6"/>
        <end position="28"/>
    </location>
</feature>
<organism evidence="2 3">
    <name type="scientific">Galactobacter caseinivorans</name>
    <dbReference type="NCBI Taxonomy" id="2676123"/>
    <lineage>
        <taxon>Bacteria</taxon>
        <taxon>Bacillati</taxon>
        <taxon>Actinomycetota</taxon>
        <taxon>Actinomycetes</taxon>
        <taxon>Micrococcales</taxon>
        <taxon>Micrococcaceae</taxon>
        <taxon>Galactobacter</taxon>
    </lineage>
</organism>
<dbReference type="InterPro" id="IPR019662">
    <property type="entry name" value="DUF2516"/>
</dbReference>
<protein>
    <submittedName>
        <fullName evidence="2">DUF2516 family protein</fullName>
    </submittedName>
</protein>
<dbReference type="EMBL" id="QQXL01000006">
    <property type="protein sequence ID" value="RKW69820.1"/>
    <property type="molecule type" value="Genomic_DNA"/>
</dbReference>
<keyword evidence="1" id="KW-0812">Transmembrane</keyword>
<dbReference type="Proteomes" id="UP000273119">
    <property type="component" value="Unassembled WGS sequence"/>
</dbReference>
<keyword evidence="1" id="KW-1133">Transmembrane helix</keyword>
<keyword evidence="1" id="KW-0472">Membrane</keyword>
<comment type="caution">
    <text evidence="2">The sequence shown here is derived from an EMBL/GenBank/DDBJ whole genome shotgun (WGS) entry which is preliminary data.</text>
</comment>